<proteinExistence type="predicted"/>
<name>A0A2M6WE97_9BACT</name>
<comment type="caution">
    <text evidence="1">The sequence shown here is derived from an EMBL/GenBank/DDBJ whole genome shotgun (WGS) entry which is preliminary data.</text>
</comment>
<dbReference type="AlphaFoldDB" id="A0A2M6WE97"/>
<gene>
    <name evidence="1" type="ORF">COU17_02035</name>
</gene>
<protein>
    <submittedName>
        <fullName evidence="1">Uncharacterized protein</fullName>
    </submittedName>
</protein>
<dbReference type="Proteomes" id="UP000228809">
    <property type="component" value="Unassembled WGS sequence"/>
</dbReference>
<organism evidence="1 2">
    <name type="scientific">Candidatus Kaiserbacteria bacterium CG10_big_fil_rev_8_21_14_0_10_49_17</name>
    <dbReference type="NCBI Taxonomy" id="1974609"/>
    <lineage>
        <taxon>Bacteria</taxon>
        <taxon>Candidatus Kaiseribacteriota</taxon>
    </lineage>
</organism>
<dbReference type="EMBL" id="PFBJ01000010">
    <property type="protein sequence ID" value="PIT91117.1"/>
    <property type="molecule type" value="Genomic_DNA"/>
</dbReference>
<accession>A0A2M6WE97</accession>
<reference evidence="2" key="1">
    <citation type="submission" date="2017-09" db="EMBL/GenBank/DDBJ databases">
        <title>Depth-based differentiation of microbial function through sediment-hosted aquifers and enrichment of novel symbionts in the deep terrestrial subsurface.</title>
        <authorList>
            <person name="Probst A.J."/>
            <person name="Ladd B."/>
            <person name="Jarett J.K."/>
            <person name="Geller-Mcgrath D.E."/>
            <person name="Sieber C.M.K."/>
            <person name="Emerson J.B."/>
            <person name="Anantharaman K."/>
            <person name="Thomas B.C."/>
            <person name="Malmstrom R."/>
            <person name="Stieglmeier M."/>
            <person name="Klingl A."/>
            <person name="Woyke T."/>
            <person name="Ryan C.M."/>
            <person name="Banfield J.F."/>
        </authorList>
    </citation>
    <scope>NUCLEOTIDE SEQUENCE [LARGE SCALE GENOMIC DNA]</scope>
</reference>
<sequence length="236" mass="25445">MNRGLQILALGGAILLVTMGIPLLVSYSSRPEPENVPVLSIGGVDTAPQTTVATTPESDAEKRSPLTTYEEYIAAFRKPAQETASKESTPSSSKSVSELRTYGNIAGAIIRTLPPAEEQYVVFETFAENPTESAAQDDLVSLAQHYENVATSLENVDPPFTITAGHSELMNGYRALAREVRLLSKTYTGSETEALEQYNNTATKLTTALSTIALTLRTYGITYSETESGSIFILPL</sequence>
<evidence type="ECO:0000313" key="2">
    <source>
        <dbReference type="Proteomes" id="UP000228809"/>
    </source>
</evidence>
<evidence type="ECO:0000313" key="1">
    <source>
        <dbReference type="EMBL" id="PIT91117.1"/>
    </source>
</evidence>